<protein>
    <submittedName>
        <fullName evidence="2">Heat shock 70 kDa protein 18-like</fullName>
    </submittedName>
</protein>
<feature type="transmembrane region" description="Helical" evidence="1">
    <location>
        <begin position="98"/>
        <end position="120"/>
    </location>
</feature>
<comment type="caution">
    <text evidence="2">The sequence shown here is derived from an EMBL/GenBank/DDBJ whole genome shotgun (WGS) entry which is preliminary data.</text>
</comment>
<dbReference type="AlphaFoldDB" id="A0A5A7SZR1"/>
<evidence type="ECO:0000313" key="2">
    <source>
        <dbReference type="EMBL" id="KAA0034841.1"/>
    </source>
</evidence>
<gene>
    <name evidence="2" type="ORF">E6C27_scaffold43219G00020</name>
</gene>
<organism evidence="2 3">
    <name type="scientific">Cucumis melo var. makuwa</name>
    <name type="common">Oriental melon</name>
    <dbReference type="NCBI Taxonomy" id="1194695"/>
    <lineage>
        <taxon>Eukaryota</taxon>
        <taxon>Viridiplantae</taxon>
        <taxon>Streptophyta</taxon>
        <taxon>Embryophyta</taxon>
        <taxon>Tracheophyta</taxon>
        <taxon>Spermatophyta</taxon>
        <taxon>Magnoliopsida</taxon>
        <taxon>eudicotyledons</taxon>
        <taxon>Gunneridae</taxon>
        <taxon>Pentapetalae</taxon>
        <taxon>rosids</taxon>
        <taxon>fabids</taxon>
        <taxon>Cucurbitales</taxon>
        <taxon>Cucurbitaceae</taxon>
        <taxon>Benincaseae</taxon>
        <taxon>Cucumis</taxon>
    </lineage>
</organism>
<dbReference type="PANTHER" id="PTHR46477:SF5">
    <property type="entry name" value="PHORBOL-ESTER_DAG-TYPE DOMAIN-CONTAINING PROTEIN"/>
    <property type="match status" value="1"/>
</dbReference>
<dbReference type="OrthoDB" id="1841377at2759"/>
<dbReference type="PANTHER" id="PTHR46477">
    <property type="entry name" value="CYSTEINE/HISTIDINE-RICH C1 DOMAIN FAMILY PROTEIN"/>
    <property type="match status" value="1"/>
</dbReference>
<name>A0A5A7SZR1_CUCMM</name>
<keyword evidence="1" id="KW-0472">Membrane</keyword>
<keyword evidence="1" id="KW-0812">Transmembrane</keyword>
<sequence length="124" mass="14323">MKQKCLWCNKKSIKEGDHSNGWSYISKCNKYHVHVACVTEMFLEEWNNKNETINKINYNVKEENLKALALHKVNLKEIQAKKKGNGTSRNKYWKILKVFIQTIVSIVLGDPTMILASSLLELLA</sequence>
<proteinExistence type="predicted"/>
<dbReference type="EMBL" id="SSTE01020415">
    <property type="protein sequence ID" value="KAA0034841.1"/>
    <property type="molecule type" value="Genomic_DNA"/>
</dbReference>
<reference evidence="2 3" key="1">
    <citation type="submission" date="2019-08" db="EMBL/GenBank/DDBJ databases">
        <title>Draft genome sequences of two oriental melons (Cucumis melo L. var makuwa).</title>
        <authorList>
            <person name="Kwon S.-Y."/>
        </authorList>
    </citation>
    <scope>NUCLEOTIDE SEQUENCE [LARGE SCALE GENOMIC DNA]</scope>
    <source>
        <strain evidence="3">cv. SW 3</strain>
        <tissue evidence="2">Leaf</tissue>
    </source>
</reference>
<accession>A0A5A7SZR1</accession>
<evidence type="ECO:0000256" key="1">
    <source>
        <dbReference type="SAM" id="Phobius"/>
    </source>
</evidence>
<evidence type="ECO:0000313" key="3">
    <source>
        <dbReference type="Proteomes" id="UP000321393"/>
    </source>
</evidence>
<keyword evidence="2" id="KW-0346">Stress response</keyword>
<keyword evidence="1" id="KW-1133">Transmembrane helix</keyword>
<dbReference type="STRING" id="1194695.A0A5A7SZR1"/>
<dbReference type="Proteomes" id="UP000321393">
    <property type="component" value="Unassembled WGS sequence"/>
</dbReference>